<dbReference type="AlphaFoldDB" id="A0A8H6JXD8"/>
<evidence type="ECO:0000256" key="1">
    <source>
        <dbReference type="SAM" id="MobiDB-lite"/>
    </source>
</evidence>
<feature type="compositionally biased region" description="Low complexity" evidence="1">
    <location>
        <begin position="45"/>
        <end position="62"/>
    </location>
</feature>
<feature type="region of interest" description="Disordered" evidence="1">
    <location>
        <begin position="45"/>
        <end position="76"/>
    </location>
</feature>
<keyword evidence="2" id="KW-0472">Membrane</keyword>
<feature type="region of interest" description="Disordered" evidence="1">
    <location>
        <begin position="266"/>
        <end position="286"/>
    </location>
</feature>
<gene>
    <name evidence="3" type="ORF">CSOJ01_00597</name>
</gene>
<keyword evidence="2" id="KW-0812">Transmembrane</keyword>
<feature type="transmembrane region" description="Helical" evidence="2">
    <location>
        <begin position="95"/>
        <end position="117"/>
    </location>
</feature>
<evidence type="ECO:0000256" key="2">
    <source>
        <dbReference type="SAM" id="Phobius"/>
    </source>
</evidence>
<protein>
    <submittedName>
        <fullName evidence="3">Uncharacterized protein</fullName>
    </submittedName>
</protein>
<evidence type="ECO:0000313" key="3">
    <source>
        <dbReference type="EMBL" id="KAF6820753.1"/>
    </source>
</evidence>
<keyword evidence="2" id="KW-1133">Transmembrane helix</keyword>
<proteinExistence type="predicted"/>
<comment type="caution">
    <text evidence="3">The sequence shown here is derived from an EMBL/GenBank/DDBJ whole genome shotgun (WGS) entry which is preliminary data.</text>
</comment>
<accession>A0A8H6JXD8</accession>
<dbReference type="Proteomes" id="UP000652219">
    <property type="component" value="Unassembled WGS sequence"/>
</dbReference>
<sequence>MLLLRILTRAPPPAAHILPGLRSCTLRPQLFRKSLPQLSLRRTFASAPGPRPAAASTPKSAGSGPGASGARGGSTPKAPELPPKLLIYHAGTGRIAFLAFLKITTVFSAAFFCLVALPSWIRSGEDVVASIAKGRSRPVSSLTGHPPPPRPQASCGIFPLVFVAYTSASFVNYVYLRLPPYARQSRAVLERYVRTLPPNAQLEIGTMGLAGRPRAALTSPAELRRVPADAGILKTRAGTVNFERDVSALMAQRKWHQYRPASFFHLPEPEEGKRPSSSSSRARSRGVKDGWVWNIVYESLNKRK</sequence>
<name>A0A8H6JXD8_9PEZI</name>
<reference evidence="3 4" key="1">
    <citation type="journal article" date="2020" name="Phytopathology">
        <title>Genome Sequence Resources of Colletotrichum truncatum, C. plurivorum, C. musicola, and C. sojae: Four Species Pathogenic to Soybean (Glycine max).</title>
        <authorList>
            <person name="Rogerio F."/>
            <person name="Boufleur T.R."/>
            <person name="Ciampi-Guillardi M."/>
            <person name="Sukno S.A."/>
            <person name="Thon M.R."/>
            <person name="Massola Junior N.S."/>
            <person name="Baroncelli R."/>
        </authorList>
    </citation>
    <scope>NUCLEOTIDE SEQUENCE [LARGE SCALE GENOMIC DNA]</scope>
    <source>
        <strain evidence="3 4">LFN0009</strain>
    </source>
</reference>
<feature type="transmembrane region" description="Helical" evidence="2">
    <location>
        <begin position="156"/>
        <end position="176"/>
    </location>
</feature>
<feature type="compositionally biased region" description="Gly residues" evidence="1">
    <location>
        <begin position="63"/>
        <end position="72"/>
    </location>
</feature>
<organism evidence="3 4">
    <name type="scientific">Colletotrichum sojae</name>
    <dbReference type="NCBI Taxonomy" id="2175907"/>
    <lineage>
        <taxon>Eukaryota</taxon>
        <taxon>Fungi</taxon>
        <taxon>Dikarya</taxon>
        <taxon>Ascomycota</taxon>
        <taxon>Pezizomycotina</taxon>
        <taxon>Sordariomycetes</taxon>
        <taxon>Hypocreomycetidae</taxon>
        <taxon>Glomerellales</taxon>
        <taxon>Glomerellaceae</taxon>
        <taxon>Colletotrichum</taxon>
        <taxon>Colletotrichum orchidearum species complex</taxon>
    </lineage>
</organism>
<keyword evidence="4" id="KW-1185">Reference proteome</keyword>
<evidence type="ECO:0000313" key="4">
    <source>
        <dbReference type="Proteomes" id="UP000652219"/>
    </source>
</evidence>
<dbReference type="EMBL" id="WIGN01000004">
    <property type="protein sequence ID" value="KAF6820753.1"/>
    <property type="molecule type" value="Genomic_DNA"/>
</dbReference>